<accession>Q7X7H6</accession>
<dbReference type="EMBL" id="AL606990">
    <property type="protein sequence ID" value="CAD40613.1"/>
    <property type="molecule type" value="Genomic_DNA"/>
</dbReference>
<keyword evidence="1" id="KW-1133">Transmembrane helix</keyword>
<keyword evidence="1" id="KW-0472">Membrane</keyword>
<gene>
    <name evidence="2" type="primary">OSJNBb0066J23.18</name>
</gene>
<keyword evidence="1" id="KW-0812">Transmembrane</keyword>
<dbReference type="AlphaFoldDB" id="Q7X7H6"/>
<sequence length="134" mass="15920">MDKSETVKQMSLKPLEYSFFLPLSVQAYEEFLALENEMIQLHLQMSNGDRRSYIWNSERPLVWLWKICCVMKTKPEMLTASRNYVEHRYRLLPNDSVGLVTFFTKMLLGIFLHLMLAYMETKEWTNLPECASKL</sequence>
<feature type="transmembrane region" description="Helical" evidence="1">
    <location>
        <begin position="97"/>
        <end position="119"/>
    </location>
</feature>
<evidence type="ECO:0000313" key="3">
    <source>
        <dbReference type="Proteomes" id="UP000000763"/>
    </source>
</evidence>
<organism evidence="2 3">
    <name type="scientific">Oryza sativa subsp. japonica</name>
    <name type="common">Rice</name>
    <dbReference type="NCBI Taxonomy" id="39947"/>
    <lineage>
        <taxon>Eukaryota</taxon>
        <taxon>Viridiplantae</taxon>
        <taxon>Streptophyta</taxon>
        <taxon>Embryophyta</taxon>
        <taxon>Tracheophyta</taxon>
        <taxon>Spermatophyta</taxon>
        <taxon>Magnoliopsida</taxon>
        <taxon>Liliopsida</taxon>
        <taxon>Poales</taxon>
        <taxon>Poaceae</taxon>
        <taxon>BOP clade</taxon>
        <taxon>Oryzoideae</taxon>
        <taxon>Oryzeae</taxon>
        <taxon>Oryzinae</taxon>
        <taxon>Oryza</taxon>
        <taxon>Oryza sativa</taxon>
    </lineage>
</organism>
<evidence type="ECO:0000313" key="2">
    <source>
        <dbReference type="EMBL" id="CAD40613.1"/>
    </source>
</evidence>
<reference evidence="3" key="1">
    <citation type="journal article" date="2005" name="Nature">
        <title>The map-based sequence of the rice genome.</title>
        <authorList>
            <consortium name="International rice genome sequencing project (IRGSP)"/>
            <person name="Matsumoto T."/>
            <person name="Wu J."/>
            <person name="Kanamori H."/>
            <person name="Katayose Y."/>
            <person name="Fujisawa M."/>
            <person name="Namiki N."/>
            <person name="Mizuno H."/>
            <person name="Yamamoto K."/>
            <person name="Antonio B.A."/>
            <person name="Baba T."/>
            <person name="Sakata K."/>
            <person name="Nagamura Y."/>
            <person name="Aoki H."/>
            <person name="Arikawa K."/>
            <person name="Arita K."/>
            <person name="Bito T."/>
            <person name="Chiden Y."/>
            <person name="Fujitsuka N."/>
            <person name="Fukunaka R."/>
            <person name="Hamada M."/>
            <person name="Harada C."/>
            <person name="Hayashi A."/>
            <person name="Hijishita S."/>
            <person name="Honda M."/>
            <person name="Hosokawa S."/>
            <person name="Ichikawa Y."/>
            <person name="Idonuma A."/>
            <person name="Iijima M."/>
            <person name="Ikeda M."/>
            <person name="Ikeno M."/>
            <person name="Ito K."/>
            <person name="Ito S."/>
            <person name="Ito T."/>
            <person name="Ito Y."/>
            <person name="Ito Y."/>
            <person name="Iwabuchi A."/>
            <person name="Kamiya K."/>
            <person name="Karasawa W."/>
            <person name="Kurita K."/>
            <person name="Katagiri S."/>
            <person name="Kikuta A."/>
            <person name="Kobayashi H."/>
            <person name="Kobayashi N."/>
            <person name="Machita K."/>
            <person name="Maehara T."/>
            <person name="Masukawa M."/>
            <person name="Mizubayashi T."/>
            <person name="Mukai Y."/>
            <person name="Nagasaki H."/>
            <person name="Nagata Y."/>
            <person name="Naito S."/>
            <person name="Nakashima M."/>
            <person name="Nakama Y."/>
            <person name="Nakamichi Y."/>
            <person name="Nakamura M."/>
            <person name="Meguro A."/>
            <person name="Negishi M."/>
            <person name="Ohta I."/>
            <person name="Ohta T."/>
            <person name="Okamoto M."/>
            <person name="Ono N."/>
            <person name="Saji S."/>
            <person name="Sakaguchi M."/>
            <person name="Sakai K."/>
            <person name="Shibata M."/>
            <person name="Shimokawa T."/>
            <person name="Song J."/>
            <person name="Takazaki Y."/>
            <person name="Terasawa K."/>
            <person name="Tsugane M."/>
            <person name="Tsuji K."/>
            <person name="Ueda S."/>
            <person name="Waki K."/>
            <person name="Yamagata H."/>
            <person name="Yamamoto M."/>
            <person name="Yamamoto S."/>
            <person name="Yamane H."/>
            <person name="Yoshiki S."/>
            <person name="Yoshihara R."/>
            <person name="Yukawa K."/>
            <person name="Zhong H."/>
            <person name="Yano M."/>
            <person name="Yuan Q."/>
            <person name="Ouyang S."/>
            <person name="Liu J."/>
            <person name="Jones K.M."/>
            <person name="Gansberger K."/>
            <person name="Moffat K."/>
            <person name="Hill J."/>
            <person name="Bera J."/>
            <person name="Fadrosh D."/>
            <person name="Jin S."/>
            <person name="Johri S."/>
            <person name="Kim M."/>
            <person name="Overton L."/>
            <person name="Reardon M."/>
            <person name="Tsitrin T."/>
            <person name="Vuong H."/>
            <person name="Weaver B."/>
            <person name="Ciecko A."/>
            <person name="Tallon L."/>
            <person name="Jackson J."/>
            <person name="Pai G."/>
            <person name="Aken S.V."/>
            <person name="Utterback T."/>
            <person name="Reidmuller S."/>
            <person name="Feldblyum T."/>
            <person name="Hsiao J."/>
            <person name="Zismann V."/>
            <person name="Iobst S."/>
            <person name="de Vazeille A.R."/>
            <person name="Buell C.R."/>
            <person name="Ying K."/>
            <person name="Li Y."/>
            <person name="Lu T."/>
            <person name="Huang Y."/>
            <person name="Zhao Q."/>
            <person name="Feng Q."/>
            <person name="Zhang L."/>
            <person name="Zhu J."/>
            <person name="Weng Q."/>
            <person name="Mu J."/>
            <person name="Lu Y."/>
            <person name="Fan D."/>
            <person name="Liu Y."/>
            <person name="Guan J."/>
            <person name="Zhang Y."/>
            <person name="Yu S."/>
            <person name="Liu X."/>
            <person name="Zhang Y."/>
            <person name="Hong G."/>
            <person name="Han B."/>
            <person name="Choisne N."/>
            <person name="Demange N."/>
            <person name="Orjeda G."/>
            <person name="Samain S."/>
            <person name="Cattolico L."/>
            <person name="Pelletier E."/>
            <person name="Couloux A."/>
            <person name="Segurens B."/>
            <person name="Wincker P."/>
            <person name="D'Hont A."/>
            <person name="Scarpelli C."/>
            <person name="Weissenbach J."/>
            <person name="Salanoubat M."/>
            <person name="Quetier F."/>
            <person name="Yu Y."/>
            <person name="Kim H.R."/>
            <person name="Rambo T."/>
            <person name="Currie J."/>
            <person name="Collura K."/>
            <person name="Luo M."/>
            <person name="Yang T."/>
            <person name="Ammiraju J.S.S."/>
            <person name="Engler F."/>
            <person name="Soderlund C."/>
            <person name="Wing R.A."/>
            <person name="Palmer L.E."/>
            <person name="de la Bastide M."/>
            <person name="Spiegel L."/>
            <person name="Nascimento L."/>
            <person name="Zutavern T."/>
            <person name="O'Shaughnessy A."/>
            <person name="Dike S."/>
            <person name="Dedhia N."/>
            <person name="Preston R."/>
            <person name="Balija V."/>
            <person name="McCombie W.R."/>
            <person name="Chow T."/>
            <person name="Chen H."/>
            <person name="Chung M."/>
            <person name="Chen C."/>
            <person name="Shaw J."/>
            <person name="Wu H."/>
            <person name="Hsiao K."/>
            <person name="Chao Y."/>
            <person name="Chu M."/>
            <person name="Cheng C."/>
            <person name="Hour A."/>
            <person name="Lee P."/>
            <person name="Lin S."/>
            <person name="Lin Y."/>
            <person name="Liou J."/>
            <person name="Liu S."/>
            <person name="Hsing Y."/>
            <person name="Raghuvanshi S."/>
            <person name="Mohanty A."/>
            <person name="Bharti A.K."/>
            <person name="Gaur A."/>
            <person name="Gupta V."/>
            <person name="Kumar D."/>
            <person name="Ravi V."/>
            <person name="Vij S."/>
            <person name="Kapur A."/>
            <person name="Khurana P."/>
            <person name="Khurana P."/>
            <person name="Khurana J.P."/>
            <person name="Tyagi A.K."/>
            <person name="Gaikwad K."/>
            <person name="Singh A."/>
            <person name="Dalal V."/>
            <person name="Srivastava S."/>
            <person name="Dixit A."/>
            <person name="Pal A.K."/>
            <person name="Ghazi I.A."/>
            <person name="Yadav M."/>
            <person name="Pandit A."/>
            <person name="Bhargava A."/>
            <person name="Sureshbabu K."/>
            <person name="Batra K."/>
            <person name="Sharma T.R."/>
            <person name="Mohapatra T."/>
            <person name="Singh N.K."/>
            <person name="Messing J."/>
            <person name="Nelson A.B."/>
            <person name="Fuks G."/>
            <person name="Kavchok S."/>
            <person name="Keizer G."/>
            <person name="Linton E."/>
            <person name="Llaca V."/>
            <person name="Song R."/>
            <person name="Tanyolac B."/>
            <person name="Young S."/>
            <person name="Ho-Il K."/>
            <person name="Hahn J.H."/>
            <person name="Sangsakoo G."/>
            <person name="Vanavichit A."/>
            <person name="de Mattos Luiz.A.T."/>
            <person name="Zimmer P.D."/>
            <person name="Malone G."/>
            <person name="Dellagostin O."/>
            <person name="de Oliveira A.C."/>
            <person name="Bevan M."/>
            <person name="Bancroft I."/>
            <person name="Minx P."/>
            <person name="Cordum H."/>
            <person name="Wilson R."/>
            <person name="Cheng Z."/>
            <person name="Jin W."/>
            <person name="Jiang J."/>
            <person name="Leong S.A."/>
            <person name="Iwama H."/>
            <person name="Gojobori T."/>
            <person name="Itoh T."/>
            <person name="Niimura Y."/>
            <person name="Fujii Y."/>
            <person name="Habara T."/>
            <person name="Sakai H."/>
            <person name="Sato Y."/>
            <person name="Wilson G."/>
            <person name="Kumar K."/>
            <person name="McCouch S."/>
            <person name="Juretic N."/>
            <person name="Hoen D."/>
            <person name="Wright S."/>
            <person name="Bruskiewich R."/>
            <person name="Bureau T."/>
            <person name="Miyao A."/>
            <person name="Hirochika H."/>
            <person name="Nishikawa T."/>
            <person name="Kadowaki K."/>
            <person name="Sugiura M."/>
            <person name="Burr B."/>
            <person name="Sasaki T."/>
        </authorList>
    </citation>
    <scope>NUCLEOTIDE SEQUENCE [LARGE SCALE GENOMIC DNA]</scope>
    <source>
        <strain evidence="3">cv. Nipponbare</strain>
    </source>
</reference>
<evidence type="ECO:0000256" key="1">
    <source>
        <dbReference type="SAM" id="Phobius"/>
    </source>
</evidence>
<reference evidence="3" key="2">
    <citation type="journal article" date="2008" name="Nucleic Acids Res.">
        <title>The rice annotation project database (RAP-DB): 2008 update.</title>
        <authorList>
            <consortium name="The rice annotation project (RAP)"/>
        </authorList>
    </citation>
    <scope>GENOME REANNOTATION</scope>
    <source>
        <strain evidence="3">cv. Nipponbare</strain>
    </source>
</reference>
<proteinExistence type="predicted"/>
<dbReference type="Proteomes" id="UP000000763">
    <property type="component" value="Chromosome 4"/>
</dbReference>
<name>Q7X7H6_ORYSJ</name>
<protein>
    <submittedName>
        <fullName evidence="2">OSJNBb0066J23.18 protein</fullName>
    </submittedName>
</protein>